<dbReference type="InterPro" id="IPR015915">
    <property type="entry name" value="Kelch-typ_b-propeller"/>
</dbReference>
<proteinExistence type="predicted"/>
<keyword evidence="2" id="KW-1185">Reference proteome</keyword>
<dbReference type="InterPro" id="IPR011043">
    <property type="entry name" value="Gal_Oxase/kelch_b-propeller"/>
</dbReference>
<name>X6MN25_RETFI</name>
<reference evidence="1 2" key="1">
    <citation type="journal article" date="2013" name="Curr. Biol.">
        <title>The Genome of the Foraminiferan Reticulomyxa filosa.</title>
        <authorList>
            <person name="Glockner G."/>
            <person name="Hulsmann N."/>
            <person name="Schleicher M."/>
            <person name="Noegel A.A."/>
            <person name="Eichinger L."/>
            <person name="Gallinger C."/>
            <person name="Pawlowski J."/>
            <person name="Sierra R."/>
            <person name="Euteneuer U."/>
            <person name="Pillet L."/>
            <person name="Moustafa A."/>
            <person name="Platzer M."/>
            <person name="Groth M."/>
            <person name="Szafranski K."/>
            <person name="Schliwa M."/>
        </authorList>
    </citation>
    <scope>NUCLEOTIDE SEQUENCE [LARGE SCALE GENOMIC DNA]</scope>
</reference>
<gene>
    <name evidence="1" type="ORF">RFI_22535</name>
</gene>
<accession>X6MN25</accession>
<organism evidence="1 2">
    <name type="scientific">Reticulomyxa filosa</name>
    <dbReference type="NCBI Taxonomy" id="46433"/>
    <lineage>
        <taxon>Eukaryota</taxon>
        <taxon>Sar</taxon>
        <taxon>Rhizaria</taxon>
        <taxon>Retaria</taxon>
        <taxon>Foraminifera</taxon>
        <taxon>Monothalamids</taxon>
        <taxon>Reticulomyxidae</taxon>
        <taxon>Reticulomyxa</taxon>
    </lineage>
</organism>
<dbReference type="AlphaFoldDB" id="X6MN25"/>
<sequence length="378" mass="43060">MCFVVKNLIAMKKVDNCLYKFGCMFHSQWQTPATKLLKLSLLENHETTTVRSSQFFSKFVFSEKESALDLPACVSLDDELLICGGSNSRNCYSYHLGKREYKLVCSYPNDATLGGHTVVLCPPRSSTEDTFTLISFGVSSLKHKPLQMEYESVWNERKSTTASTRNEWTPIMDTTNEANGQSSINLQGCRGVVSGLHNDLLFVTRYPNKIDVLSMQTWTPLKRVQNNTVPLSITNTLEFHCFVSIGCNEFLLVSQNNCISIRFNQQQNKFSYDFWPLSPFSLCWIYSYVLFQSQLLIFGGWNFVDDNILNVIFTLDISRKFWSRSLSHLPLLLYRNTAIADSTLSSVHLIGGRNSDFDNQANHFVVHAKDLTGVILFF</sequence>
<protein>
    <submittedName>
        <fullName evidence="1">Uncharacterized protein</fullName>
    </submittedName>
</protein>
<dbReference type="EMBL" id="ASPP01019728">
    <property type="protein sequence ID" value="ETO14832.1"/>
    <property type="molecule type" value="Genomic_DNA"/>
</dbReference>
<dbReference type="SUPFAM" id="SSF50965">
    <property type="entry name" value="Galactose oxidase, central domain"/>
    <property type="match status" value="1"/>
</dbReference>
<dbReference type="Gene3D" id="2.120.10.80">
    <property type="entry name" value="Kelch-type beta propeller"/>
    <property type="match status" value="1"/>
</dbReference>
<comment type="caution">
    <text evidence="1">The sequence shown here is derived from an EMBL/GenBank/DDBJ whole genome shotgun (WGS) entry which is preliminary data.</text>
</comment>
<evidence type="ECO:0000313" key="1">
    <source>
        <dbReference type="EMBL" id="ETO14832.1"/>
    </source>
</evidence>
<evidence type="ECO:0000313" key="2">
    <source>
        <dbReference type="Proteomes" id="UP000023152"/>
    </source>
</evidence>
<dbReference type="Proteomes" id="UP000023152">
    <property type="component" value="Unassembled WGS sequence"/>
</dbReference>